<keyword evidence="2" id="KW-0186">Copper</keyword>
<dbReference type="GO" id="GO:0046872">
    <property type="term" value="F:metal ion binding"/>
    <property type="evidence" value="ECO:0007669"/>
    <property type="project" value="UniProtKB-KW"/>
</dbReference>
<dbReference type="Pfam" id="PF02630">
    <property type="entry name" value="SCO1-SenC"/>
    <property type="match status" value="1"/>
</dbReference>
<name>A0A0U3HS06_9GAMM</name>
<proteinExistence type="inferred from homology"/>
<accession>A0A0U3HS06</accession>
<gene>
    <name evidence="4" type="ORF">AT705_22630</name>
</gene>
<keyword evidence="2" id="KW-0479">Metal-binding</keyword>
<evidence type="ECO:0000256" key="2">
    <source>
        <dbReference type="PIRSR" id="PIRSR603782-1"/>
    </source>
</evidence>
<dbReference type="SUPFAM" id="SSF52833">
    <property type="entry name" value="Thioredoxin-like"/>
    <property type="match status" value="1"/>
</dbReference>
<dbReference type="PANTHER" id="PTHR12151">
    <property type="entry name" value="ELECTRON TRANSPORT PROTIN SCO1/SENC FAMILY MEMBER"/>
    <property type="match status" value="1"/>
</dbReference>
<evidence type="ECO:0000256" key="1">
    <source>
        <dbReference type="ARBA" id="ARBA00010996"/>
    </source>
</evidence>
<feature type="binding site" evidence="2">
    <location>
        <position position="78"/>
    </location>
    <ligand>
        <name>Cu cation</name>
        <dbReference type="ChEBI" id="CHEBI:23378"/>
    </ligand>
</feature>
<dbReference type="EMBL" id="CP013612">
    <property type="protein sequence ID" value="ALU45733.1"/>
    <property type="molecule type" value="Genomic_DNA"/>
</dbReference>
<organism evidence="4 5">
    <name type="scientific">Pseudoalteromonas rubra</name>
    <dbReference type="NCBI Taxonomy" id="43658"/>
    <lineage>
        <taxon>Bacteria</taxon>
        <taxon>Pseudomonadati</taxon>
        <taxon>Pseudomonadota</taxon>
        <taxon>Gammaproteobacteria</taxon>
        <taxon>Alteromonadales</taxon>
        <taxon>Pseudoalteromonadaceae</taxon>
        <taxon>Pseudoalteromonas</taxon>
    </lineage>
</organism>
<dbReference type="InterPro" id="IPR036249">
    <property type="entry name" value="Thioredoxin-like_sf"/>
</dbReference>
<dbReference type="PANTHER" id="PTHR12151:SF25">
    <property type="entry name" value="LINALOOL DEHYDRATASE_ISOMERASE DOMAIN-CONTAINING PROTEIN"/>
    <property type="match status" value="1"/>
</dbReference>
<dbReference type="RefSeq" id="WP_058798591.1">
    <property type="nucleotide sequence ID" value="NZ_CP013612.1"/>
</dbReference>
<keyword evidence="3" id="KW-1015">Disulfide bond</keyword>
<comment type="similarity">
    <text evidence="1">Belongs to the SCO1/2 family.</text>
</comment>
<evidence type="ECO:0000256" key="3">
    <source>
        <dbReference type="PIRSR" id="PIRSR603782-2"/>
    </source>
</evidence>
<dbReference type="Proteomes" id="UP000069015">
    <property type="component" value="Chromosome 2"/>
</dbReference>
<feature type="binding site" evidence="2">
    <location>
        <position position="74"/>
    </location>
    <ligand>
        <name>Cu cation</name>
        <dbReference type="ChEBI" id="CHEBI:23378"/>
    </ligand>
</feature>
<evidence type="ECO:0000313" key="5">
    <source>
        <dbReference type="Proteomes" id="UP000069015"/>
    </source>
</evidence>
<protein>
    <recommendedName>
        <fullName evidence="6">SCO family protein</fullName>
    </recommendedName>
</protein>
<feature type="binding site" evidence="2">
    <location>
        <position position="163"/>
    </location>
    <ligand>
        <name>Cu cation</name>
        <dbReference type="ChEBI" id="CHEBI:23378"/>
    </ligand>
</feature>
<dbReference type="Gene3D" id="3.40.30.10">
    <property type="entry name" value="Glutaredoxin"/>
    <property type="match status" value="1"/>
</dbReference>
<evidence type="ECO:0000313" key="4">
    <source>
        <dbReference type="EMBL" id="ALU45733.1"/>
    </source>
</evidence>
<dbReference type="AlphaFoldDB" id="A0A0U3HS06"/>
<reference evidence="4 5" key="1">
    <citation type="submission" date="2015-12" db="EMBL/GenBank/DDBJ databases">
        <title>Complete genome sequence of Pseudoalteromonas rubra SCSIO 6842, harboring a conjugative plasmid.</title>
        <authorList>
            <person name="Li B."/>
            <person name="Wang X."/>
        </authorList>
    </citation>
    <scope>NUCLEOTIDE SEQUENCE [LARGE SCALE GENOMIC DNA]</scope>
    <source>
        <strain evidence="4 5">SCSIO 6842</strain>
    </source>
</reference>
<dbReference type="CDD" id="cd02968">
    <property type="entry name" value="SCO"/>
    <property type="match status" value="1"/>
</dbReference>
<sequence length="205" mass="22745">MHSKYAVLSALLFGLGLGMLLPVAQPAQSVVTQQIMQKTKRHLSPFELHSVHGTFDQHALLGQWTIVIFGFTHCPDICPTALSRLASLETHLTTRSTEGTLAYVFVSVDPKRDPAPELHKYVRYFSDSFIGVTGHTEQLKLLARSVGAQFQVTANSGNYQITHSTMLYLIGPEGKLRGRFNIDTDLAELAYQLNSFINGARRQTT</sequence>
<feature type="disulfide bond" description="Redox-active" evidence="3">
    <location>
        <begin position="74"/>
        <end position="78"/>
    </location>
</feature>
<dbReference type="InterPro" id="IPR003782">
    <property type="entry name" value="SCO1/SenC"/>
</dbReference>
<evidence type="ECO:0008006" key="6">
    <source>
        <dbReference type="Google" id="ProtNLM"/>
    </source>
</evidence>
<dbReference type="KEGG" id="prr:AT705_22630"/>